<feature type="compositionally biased region" description="Basic and acidic residues" evidence="5">
    <location>
        <begin position="318"/>
        <end position="346"/>
    </location>
</feature>
<evidence type="ECO:0000256" key="3">
    <source>
        <dbReference type="ARBA" id="ARBA00022989"/>
    </source>
</evidence>
<comment type="caution">
    <text evidence="7">The sequence shown here is derived from an EMBL/GenBank/DDBJ whole genome shotgun (WGS) entry which is preliminary data.</text>
</comment>
<keyword evidence="8" id="KW-1185">Reference proteome</keyword>
<protein>
    <submittedName>
        <fullName evidence="7">Uncharacterized protein</fullName>
    </submittedName>
</protein>
<evidence type="ECO:0000313" key="7">
    <source>
        <dbReference type="EMBL" id="GBG34038.1"/>
    </source>
</evidence>
<feature type="region of interest" description="Disordered" evidence="5">
    <location>
        <begin position="311"/>
        <end position="346"/>
    </location>
</feature>
<keyword evidence="4 6" id="KW-0472">Membrane</keyword>
<dbReference type="GO" id="GO:0016020">
    <property type="term" value="C:membrane"/>
    <property type="evidence" value="ECO:0007669"/>
    <property type="project" value="UniProtKB-SubCell"/>
</dbReference>
<keyword evidence="2 6" id="KW-0812">Transmembrane</keyword>
<sequence length="346" mass="37382">MMILVGLGIVGVSAYLVNEQYKHKILGTDEYLRWAVWIPFCVGWVIVIMAAIACCVAITENRCCLGFFGFLQILCTILVIFTGIFMMVFDHYSDLTAHTGVGDLKSGLGNSLHLLYDYQLGVYEGCCGSLVPAPENCTDPIPDGIFDYCILQESNDAYLAGYESDDSFCDALNNEDALNWCAGAEGALSDAPTAAPSKAPTTASPTLEPTTLSPTTALGENETYAPTTLEPTAAPTLEPTTESPTASEYNPAGDDFHSFQVAWYNYSHAFLFPVGIAFLCFGFITFLTSIISCCLACRKKRDDGDYEKVGATAAASKKNKEKEAEMTALKKDAETGDAEKESLTMT</sequence>
<feature type="transmembrane region" description="Helical" evidence="6">
    <location>
        <begin position="270"/>
        <end position="297"/>
    </location>
</feature>
<dbReference type="EMBL" id="BEYU01000178">
    <property type="protein sequence ID" value="GBG34038.1"/>
    <property type="molecule type" value="Genomic_DNA"/>
</dbReference>
<dbReference type="InParanoid" id="A0A2R5GW92"/>
<evidence type="ECO:0000313" key="8">
    <source>
        <dbReference type="Proteomes" id="UP000241890"/>
    </source>
</evidence>
<feature type="transmembrane region" description="Helical" evidence="6">
    <location>
        <begin position="34"/>
        <end position="58"/>
    </location>
</feature>
<name>A0A2R5GW92_9STRA</name>
<dbReference type="Pfam" id="PF00335">
    <property type="entry name" value="Tetraspanin"/>
    <property type="match status" value="1"/>
</dbReference>
<evidence type="ECO:0000256" key="4">
    <source>
        <dbReference type="ARBA" id="ARBA00023136"/>
    </source>
</evidence>
<evidence type="ECO:0000256" key="6">
    <source>
        <dbReference type="SAM" id="Phobius"/>
    </source>
</evidence>
<dbReference type="AlphaFoldDB" id="A0A2R5GW92"/>
<evidence type="ECO:0000256" key="2">
    <source>
        <dbReference type="ARBA" id="ARBA00022692"/>
    </source>
</evidence>
<dbReference type="Proteomes" id="UP000241890">
    <property type="component" value="Unassembled WGS sequence"/>
</dbReference>
<feature type="region of interest" description="Disordered" evidence="5">
    <location>
        <begin position="190"/>
        <end position="251"/>
    </location>
</feature>
<dbReference type="InterPro" id="IPR018499">
    <property type="entry name" value="Tetraspanin/Peripherin"/>
</dbReference>
<proteinExistence type="predicted"/>
<evidence type="ECO:0000256" key="5">
    <source>
        <dbReference type="SAM" id="MobiDB-lite"/>
    </source>
</evidence>
<keyword evidence="3 6" id="KW-1133">Transmembrane helix</keyword>
<accession>A0A2R5GW92</accession>
<reference evidence="7 8" key="1">
    <citation type="submission" date="2017-12" db="EMBL/GenBank/DDBJ databases">
        <title>Sequencing, de novo assembly and annotation of complete genome of a new Thraustochytrid species, strain FCC1311.</title>
        <authorList>
            <person name="Sedici K."/>
            <person name="Godart F."/>
            <person name="Aiese Cigliano R."/>
            <person name="Sanseverino W."/>
            <person name="Barakat M."/>
            <person name="Ortet P."/>
            <person name="Marechal E."/>
            <person name="Cagnac O."/>
            <person name="Amato A."/>
        </authorList>
    </citation>
    <scope>NUCLEOTIDE SEQUENCE [LARGE SCALE GENOMIC DNA]</scope>
</reference>
<feature type="compositionally biased region" description="Low complexity" evidence="5">
    <location>
        <begin position="191"/>
        <end position="249"/>
    </location>
</feature>
<organism evidence="7 8">
    <name type="scientific">Hondaea fermentalgiana</name>
    <dbReference type="NCBI Taxonomy" id="2315210"/>
    <lineage>
        <taxon>Eukaryota</taxon>
        <taxon>Sar</taxon>
        <taxon>Stramenopiles</taxon>
        <taxon>Bigyra</taxon>
        <taxon>Labyrinthulomycetes</taxon>
        <taxon>Thraustochytrida</taxon>
        <taxon>Thraustochytriidae</taxon>
        <taxon>Hondaea</taxon>
    </lineage>
</organism>
<comment type="subcellular location">
    <subcellularLocation>
        <location evidence="1">Membrane</location>
        <topology evidence="1">Multi-pass membrane protein</topology>
    </subcellularLocation>
</comment>
<gene>
    <name evidence="7" type="ORF">FCC1311_102612</name>
</gene>
<feature type="transmembrane region" description="Helical" evidence="6">
    <location>
        <begin position="65"/>
        <end position="89"/>
    </location>
</feature>
<evidence type="ECO:0000256" key="1">
    <source>
        <dbReference type="ARBA" id="ARBA00004141"/>
    </source>
</evidence>